<feature type="transmembrane region" description="Helical" evidence="1">
    <location>
        <begin position="95"/>
        <end position="113"/>
    </location>
</feature>
<gene>
    <name evidence="2" type="ORF">V5799_033488</name>
</gene>
<feature type="transmembrane region" description="Helical" evidence="1">
    <location>
        <begin position="64"/>
        <end position="83"/>
    </location>
</feature>
<dbReference type="AlphaFoldDB" id="A0AAQ4DN63"/>
<reference evidence="2 3" key="1">
    <citation type="journal article" date="2023" name="Arcadia Sci">
        <title>De novo assembly of a long-read Amblyomma americanum tick genome.</title>
        <authorList>
            <person name="Chou S."/>
            <person name="Poskanzer K.E."/>
            <person name="Rollins M."/>
            <person name="Thuy-Boun P.S."/>
        </authorList>
    </citation>
    <scope>NUCLEOTIDE SEQUENCE [LARGE SCALE GENOMIC DNA]</scope>
    <source>
        <strain evidence="2">F_SG_1</strain>
        <tissue evidence="2">Salivary glands</tissue>
    </source>
</reference>
<protein>
    <submittedName>
        <fullName evidence="2">Uncharacterized protein</fullName>
    </submittedName>
</protein>
<dbReference type="EMBL" id="JARKHS020028870">
    <property type="protein sequence ID" value="KAK8763903.1"/>
    <property type="molecule type" value="Genomic_DNA"/>
</dbReference>
<feature type="transmembrane region" description="Helical" evidence="1">
    <location>
        <begin position="34"/>
        <end position="52"/>
    </location>
</feature>
<keyword evidence="3" id="KW-1185">Reference proteome</keyword>
<feature type="transmembrane region" description="Helical" evidence="1">
    <location>
        <begin position="7"/>
        <end position="28"/>
    </location>
</feature>
<accession>A0AAQ4DN63</accession>
<keyword evidence="1" id="KW-0812">Transmembrane</keyword>
<organism evidence="2 3">
    <name type="scientific">Amblyomma americanum</name>
    <name type="common">Lone star tick</name>
    <dbReference type="NCBI Taxonomy" id="6943"/>
    <lineage>
        <taxon>Eukaryota</taxon>
        <taxon>Metazoa</taxon>
        <taxon>Ecdysozoa</taxon>
        <taxon>Arthropoda</taxon>
        <taxon>Chelicerata</taxon>
        <taxon>Arachnida</taxon>
        <taxon>Acari</taxon>
        <taxon>Parasitiformes</taxon>
        <taxon>Ixodida</taxon>
        <taxon>Ixodoidea</taxon>
        <taxon>Ixodidae</taxon>
        <taxon>Amblyomminae</taxon>
        <taxon>Amblyomma</taxon>
    </lineage>
</organism>
<proteinExistence type="predicted"/>
<keyword evidence="1" id="KW-1133">Transmembrane helix</keyword>
<name>A0AAQ4DN63_AMBAM</name>
<keyword evidence="1" id="KW-0472">Membrane</keyword>
<comment type="caution">
    <text evidence="2">The sequence shown here is derived from an EMBL/GenBank/DDBJ whole genome shotgun (WGS) entry which is preliminary data.</text>
</comment>
<sequence>MYSNMAAGFGALDIVCSGLFIGFCSRVLKLPDLVMAMAGILSMTAFLVIKGFSREPWMYYMGKVFSFWSSCESLVPIAGNLFSSLVFNAVLEIDAGLPFFISAGLMVVPLCAVT</sequence>
<dbReference type="Proteomes" id="UP001321473">
    <property type="component" value="Unassembled WGS sequence"/>
</dbReference>
<evidence type="ECO:0000313" key="3">
    <source>
        <dbReference type="Proteomes" id="UP001321473"/>
    </source>
</evidence>
<evidence type="ECO:0000313" key="2">
    <source>
        <dbReference type="EMBL" id="KAK8763903.1"/>
    </source>
</evidence>
<evidence type="ECO:0000256" key="1">
    <source>
        <dbReference type="SAM" id="Phobius"/>
    </source>
</evidence>